<proteinExistence type="predicted"/>
<organism evidence="1 2">
    <name type="scientific">Rhodoferax antarcticus ANT.BR</name>
    <dbReference type="NCBI Taxonomy" id="1111071"/>
    <lineage>
        <taxon>Bacteria</taxon>
        <taxon>Pseudomonadati</taxon>
        <taxon>Pseudomonadota</taxon>
        <taxon>Betaproteobacteria</taxon>
        <taxon>Burkholderiales</taxon>
        <taxon>Comamonadaceae</taxon>
        <taxon>Rhodoferax</taxon>
    </lineage>
</organism>
<dbReference type="Proteomes" id="UP000185911">
    <property type="component" value="Unassembled WGS sequence"/>
</dbReference>
<reference evidence="1 2" key="1">
    <citation type="submission" date="2017-01" db="EMBL/GenBank/DDBJ databases">
        <title>Genome sequence of Rhodoferax antarcticus ANT.BR, a psychrophilic purple nonsulfur bacterium from an Antarctic microbial mat.</title>
        <authorList>
            <person name="Baker J."/>
            <person name="Riester C."/>
            <person name="Skinner B."/>
            <person name="Newell A."/>
            <person name="Swingley W."/>
            <person name="Madigan M."/>
            <person name="Jung D."/>
            <person name="Asao M."/>
            <person name="Chen M."/>
            <person name="Loughlin P."/>
            <person name="Pan H."/>
            <person name="Lin S."/>
            <person name="Li N."/>
            <person name="Shaw J."/>
            <person name="Prado M."/>
            <person name="Sherman C."/>
            <person name="Li X."/>
            <person name="Tang J."/>
            <person name="Blankenship R."/>
            <person name="Zhao T."/>
            <person name="Touchman J."/>
            <person name="Sattley M."/>
        </authorList>
    </citation>
    <scope>NUCLEOTIDE SEQUENCE [LARGE SCALE GENOMIC DNA]</scope>
    <source>
        <strain evidence="1 2">ANT.BR</strain>
    </source>
</reference>
<gene>
    <name evidence="1" type="ORF">BLL52_3055</name>
</gene>
<dbReference type="EMBL" id="MSYM01000014">
    <property type="protein sequence ID" value="OLP05682.1"/>
    <property type="molecule type" value="Genomic_DNA"/>
</dbReference>
<accession>A0A1Q8YCF3</accession>
<dbReference type="AlphaFoldDB" id="A0A1Q8YCF3"/>
<evidence type="ECO:0000313" key="2">
    <source>
        <dbReference type="Proteomes" id="UP000185911"/>
    </source>
</evidence>
<dbReference type="STRING" id="81479.RA876_09250"/>
<dbReference type="RefSeq" id="WP_075587294.1">
    <property type="nucleotide sequence ID" value="NZ_MSYM01000014.1"/>
</dbReference>
<name>A0A1Q8YCF3_9BURK</name>
<sequence length="136" mass="15089">MNLVTVSTDAIRIGFPLPFSLRDAGGVLLAPKGYVVRTQADLEQVILQRGQLFVDVAESEAHRRAYVNQLRELVQDNIPLGQIAESQFSSFEMASARGKDNDGEPDWLALTDRKFNHIRASIARVLGLRKPLDCLA</sequence>
<comment type="caution">
    <text evidence="1">The sequence shown here is derived from an EMBL/GenBank/DDBJ whole genome shotgun (WGS) entry which is preliminary data.</text>
</comment>
<keyword evidence="2" id="KW-1185">Reference proteome</keyword>
<protein>
    <submittedName>
        <fullName evidence="1">Uncharacterized protein</fullName>
    </submittedName>
</protein>
<evidence type="ECO:0000313" key="1">
    <source>
        <dbReference type="EMBL" id="OLP05682.1"/>
    </source>
</evidence>